<evidence type="ECO:0000256" key="4">
    <source>
        <dbReference type="ARBA" id="ARBA00022553"/>
    </source>
</evidence>
<keyword evidence="6" id="KW-0653">Protein transport</keyword>
<keyword evidence="4" id="KW-0597">Phosphoprotein</keyword>
<dbReference type="GO" id="GO:0055038">
    <property type="term" value="C:recycling endosome membrane"/>
    <property type="evidence" value="ECO:0007669"/>
    <property type="project" value="TreeGrafter"/>
</dbReference>
<evidence type="ECO:0000256" key="10">
    <source>
        <dbReference type="RuleBase" id="RU363122"/>
    </source>
</evidence>
<reference evidence="11" key="2">
    <citation type="submission" date="2025-09" db="UniProtKB">
        <authorList>
            <consortium name="Ensembl"/>
        </authorList>
    </citation>
    <scope>IDENTIFICATION</scope>
</reference>
<evidence type="ECO:0000256" key="8">
    <source>
        <dbReference type="ARBA" id="ARBA00023136"/>
    </source>
</evidence>
<keyword evidence="5" id="KW-0812">Transmembrane</keyword>
<dbReference type="Pfam" id="PF04144">
    <property type="entry name" value="SCAMP"/>
    <property type="match status" value="1"/>
</dbReference>
<dbReference type="AlphaFoldDB" id="A0A8C8RYP4"/>
<dbReference type="GO" id="GO:0015031">
    <property type="term" value="P:protein transport"/>
    <property type="evidence" value="ECO:0007669"/>
    <property type="project" value="UniProtKB-KW"/>
</dbReference>
<comment type="similarity">
    <text evidence="2 10">Belongs to the SCAMP family.</text>
</comment>
<dbReference type="GO" id="GO:0032588">
    <property type="term" value="C:trans-Golgi network membrane"/>
    <property type="evidence" value="ECO:0007669"/>
    <property type="project" value="TreeGrafter"/>
</dbReference>
<dbReference type="PANTHER" id="PTHR10687">
    <property type="entry name" value="SECRETORY CARRIER-ASSOCIATED MEMBRANE PROTEIN SCAMP"/>
    <property type="match status" value="1"/>
</dbReference>
<evidence type="ECO:0000256" key="5">
    <source>
        <dbReference type="ARBA" id="ARBA00022692"/>
    </source>
</evidence>
<keyword evidence="3 10" id="KW-0813">Transport</keyword>
<dbReference type="InterPro" id="IPR007273">
    <property type="entry name" value="SCAMP"/>
</dbReference>
<proteinExistence type="inferred from homology"/>
<evidence type="ECO:0000313" key="12">
    <source>
        <dbReference type="Proteomes" id="UP000694393"/>
    </source>
</evidence>
<comment type="subcellular location">
    <subcellularLocation>
        <location evidence="1 10">Membrane</location>
        <topology evidence="1 10">Multi-pass membrane protein</topology>
    </subcellularLocation>
</comment>
<sequence>MASLKVNNFPPLPKFIPLKPCFYQNFVDEIPIDHQTLVKKIYQLWICKSPWSSSSWVGKGNKSVTAKYKVEWIVKHK</sequence>
<comment type="function">
    <text evidence="9">Probably involved in membrane protein trafficking.</text>
</comment>
<evidence type="ECO:0000313" key="11">
    <source>
        <dbReference type="Ensembl" id="ENSPCEP00000013209.1"/>
    </source>
</evidence>
<evidence type="ECO:0000256" key="6">
    <source>
        <dbReference type="ARBA" id="ARBA00022927"/>
    </source>
</evidence>
<keyword evidence="7" id="KW-1133">Transmembrane helix</keyword>
<evidence type="ECO:0000256" key="7">
    <source>
        <dbReference type="ARBA" id="ARBA00022989"/>
    </source>
</evidence>
<keyword evidence="12" id="KW-1185">Reference proteome</keyword>
<name>A0A8C8RYP4_9SAUR</name>
<evidence type="ECO:0000256" key="2">
    <source>
        <dbReference type="ARBA" id="ARBA00010482"/>
    </source>
</evidence>
<reference evidence="11" key="1">
    <citation type="submission" date="2025-08" db="UniProtKB">
        <authorList>
            <consortium name="Ensembl"/>
        </authorList>
    </citation>
    <scope>IDENTIFICATION</scope>
</reference>
<organism evidence="11 12">
    <name type="scientific">Pelusios castaneus</name>
    <name type="common">West African mud turtle</name>
    <dbReference type="NCBI Taxonomy" id="367368"/>
    <lineage>
        <taxon>Eukaryota</taxon>
        <taxon>Metazoa</taxon>
        <taxon>Chordata</taxon>
        <taxon>Craniata</taxon>
        <taxon>Vertebrata</taxon>
        <taxon>Euteleostomi</taxon>
        <taxon>Archelosauria</taxon>
        <taxon>Testudinata</taxon>
        <taxon>Testudines</taxon>
        <taxon>Pleurodira</taxon>
        <taxon>Pelomedusidae</taxon>
        <taxon>Pelusios</taxon>
    </lineage>
</organism>
<dbReference type="PANTHER" id="PTHR10687:SF11">
    <property type="entry name" value="SECRETORY CARRIER-ASSOCIATED MEMBRANE PROTEIN 4"/>
    <property type="match status" value="1"/>
</dbReference>
<accession>A0A8C8RYP4</accession>
<evidence type="ECO:0000256" key="1">
    <source>
        <dbReference type="ARBA" id="ARBA00004141"/>
    </source>
</evidence>
<dbReference type="Ensembl" id="ENSPCET00000013692.1">
    <property type="protein sequence ID" value="ENSPCEP00000013209.1"/>
    <property type="gene ID" value="ENSPCEG00000010491.1"/>
</dbReference>
<dbReference type="Proteomes" id="UP000694393">
    <property type="component" value="Unplaced"/>
</dbReference>
<evidence type="ECO:0000256" key="9">
    <source>
        <dbReference type="ARBA" id="ARBA00037350"/>
    </source>
</evidence>
<evidence type="ECO:0000256" key="3">
    <source>
        <dbReference type="ARBA" id="ARBA00022448"/>
    </source>
</evidence>
<protein>
    <recommendedName>
        <fullName evidence="10">Secretory carrier-associated membrane protein</fullName>
        <shortName evidence="10">Secretory carrier membrane protein</shortName>
    </recommendedName>
</protein>
<keyword evidence="8" id="KW-0472">Membrane</keyword>